<dbReference type="InterPro" id="IPR013324">
    <property type="entry name" value="RNA_pol_sigma_r3/r4-like"/>
</dbReference>
<dbReference type="GO" id="GO:0006352">
    <property type="term" value="P:DNA-templated transcription initiation"/>
    <property type="evidence" value="ECO:0007669"/>
    <property type="project" value="InterPro"/>
</dbReference>
<gene>
    <name evidence="2" type="ORF">D0469_20470</name>
</gene>
<dbReference type="GO" id="GO:0016987">
    <property type="term" value="F:sigma factor activity"/>
    <property type="evidence" value="ECO:0007669"/>
    <property type="project" value="InterPro"/>
</dbReference>
<dbReference type="Proteomes" id="UP000264541">
    <property type="component" value="Unassembled WGS sequence"/>
</dbReference>
<evidence type="ECO:0000259" key="1">
    <source>
        <dbReference type="Pfam" id="PF08281"/>
    </source>
</evidence>
<dbReference type="SUPFAM" id="SSF88659">
    <property type="entry name" value="Sigma3 and sigma4 domains of RNA polymerase sigma factors"/>
    <property type="match status" value="1"/>
</dbReference>
<dbReference type="InterPro" id="IPR013249">
    <property type="entry name" value="RNA_pol_sigma70_r4_t2"/>
</dbReference>
<organism evidence="2 3">
    <name type="scientific">Peribacillus saganii</name>
    <dbReference type="NCBI Taxonomy" id="2303992"/>
    <lineage>
        <taxon>Bacteria</taxon>
        <taxon>Bacillati</taxon>
        <taxon>Bacillota</taxon>
        <taxon>Bacilli</taxon>
        <taxon>Bacillales</taxon>
        <taxon>Bacillaceae</taxon>
        <taxon>Peribacillus</taxon>
    </lineage>
</organism>
<dbReference type="GO" id="GO:0003677">
    <property type="term" value="F:DNA binding"/>
    <property type="evidence" value="ECO:0007669"/>
    <property type="project" value="InterPro"/>
</dbReference>
<feature type="domain" description="RNA polymerase sigma factor 70 region 4 type 2" evidence="1">
    <location>
        <begin position="2"/>
        <end position="31"/>
    </location>
</feature>
<reference evidence="2 3" key="1">
    <citation type="submission" date="2018-08" db="EMBL/GenBank/DDBJ databases">
        <title>Bacillus chawlae sp. nov., Bacillus glennii sp. nov., and Bacillus saganii sp. nov. Isolated from the Vehicle Assembly Building at Kennedy Space Center where the Viking Spacecraft were Assembled.</title>
        <authorList>
            <person name="Seuylemezian A."/>
            <person name="Vaishampayan P."/>
        </authorList>
    </citation>
    <scope>NUCLEOTIDE SEQUENCE [LARGE SCALE GENOMIC DNA]</scope>
    <source>
        <strain evidence="2 3">V47-23a</strain>
    </source>
</reference>
<protein>
    <recommendedName>
        <fullName evidence="1">RNA polymerase sigma factor 70 region 4 type 2 domain-containing protein</fullName>
    </recommendedName>
</protein>
<proteinExistence type="predicted"/>
<dbReference type="AlphaFoldDB" id="A0A372LAH2"/>
<dbReference type="RefSeq" id="WP_117328568.1">
    <property type="nucleotide sequence ID" value="NZ_QVTE01000073.1"/>
</dbReference>
<evidence type="ECO:0000313" key="3">
    <source>
        <dbReference type="Proteomes" id="UP000264541"/>
    </source>
</evidence>
<accession>A0A372LAH2</accession>
<evidence type="ECO:0000313" key="2">
    <source>
        <dbReference type="EMBL" id="RFU62619.1"/>
    </source>
</evidence>
<keyword evidence="3" id="KW-1185">Reference proteome</keyword>
<name>A0A372LAH2_9BACI</name>
<dbReference type="Pfam" id="PF08281">
    <property type="entry name" value="Sigma70_r4_2"/>
    <property type="match status" value="1"/>
</dbReference>
<dbReference type="EMBL" id="QVTE01000073">
    <property type="protein sequence ID" value="RFU62619.1"/>
    <property type="molecule type" value="Genomic_DNA"/>
</dbReference>
<comment type="caution">
    <text evidence="2">The sequence shown here is derived from an EMBL/GenBank/DDBJ whole genome shotgun (WGS) entry which is preliminary data.</text>
</comment>
<dbReference type="Gene3D" id="1.10.10.10">
    <property type="entry name" value="Winged helix-like DNA-binding domain superfamily/Winged helix DNA-binding domain"/>
    <property type="match status" value="1"/>
</dbReference>
<dbReference type="InterPro" id="IPR036388">
    <property type="entry name" value="WH-like_DNA-bd_sf"/>
</dbReference>
<dbReference type="OrthoDB" id="9795666at2"/>
<sequence>MHDLHYQEASDILELKLNTFKSHLSRGRKKLKKFAAVYFFIK</sequence>